<proteinExistence type="inferred from homology"/>
<reference evidence="5" key="1">
    <citation type="submission" date="2022-10" db="EMBL/GenBank/DDBJ databases">
        <authorList>
            <person name="Chen Y."/>
            <person name="Dougan E. K."/>
            <person name="Chan C."/>
            <person name="Rhodes N."/>
            <person name="Thang M."/>
        </authorList>
    </citation>
    <scope>NUCLEOTIDE SEQUENCE</scope>
</reference>
<dbReference type="PANTHER" id="PTHR12176:SF80">
    <property type="entry name" value="EEF1A LYSINE METHYLTRANSFERASE 4"/>
    <property type="match status" value="1"/>
</dbReference>
<dbReference type="Pfam" id="PF13847">
    <property type="entry name" value="Methyltransf_31"/>
    <property type="match status" value="1"/>
</dbReference>
<dbReference type="EMBL" id="CAMXCT010001079">
    <property type="protein sequence ID" value="CAI3986393.1"/>
    <property type="molecule type" value="Genomic_DNA"/>
</dbReference>
<comment type="similarity">
    <text evidence="1">Belongs to the methyltransferase superfamily.</text>
</comment>
<keyword evidence="7" id="KW-1185">Reference proteome</keyword>
<keyword evidence="3" id="KW-0808">Transferase</keyword>
<dbReference type="InterPro" id="IPR029063">
    <property type="entry name" value="SAM-dependent_MTases_sf"/>
</dbReference>
<dbReference type="AlphaFoldDB" id="A0A9P1C961"/>
<dbReference type="GO" id="GO:0032259">
    <property type="term" value="P:methylation"/>
    <property type="evidence" value="ECO:0007669"/>
    <property type="project" value="UniProtKB-KW"/>
</dbReference>
<protein>
    <submittedName>
        <fullName evidence="6">EEF1A lysine and N-terminal methyltransferase (EEF1A-KNMT) (Methyltransferase-like protein 13)</fullName>
    </submittedName>
</protein>
<gene>
    <name evidence="5" type="ORF">C1SCF055_LOCUS13750</name>
</gene>
<dbReference type="Proteomes" id="UP001152797">
    <property type="component" value="Unassembled WGS sequence"/>
</dbReference>
<dbReference type="EMBL" id="CAMXCT030001079">
    <property type="protein sequence ID" value="CAL4773705.1"/>
    <property type="molecule type" value="Genomic_DNA"/>
</dbReference>
<dbReference type="CDD" id="cd02440">
    <property type="entry name" value="AdoMet_MTases"/>
    <property type="match status" value="1"/>
</dbReference>
<evidence type="ECO:0000313" key="7">
    <source>
        <dbReference type="Proteomes" id="UP001152797"/>
    </source>
</evidence>
<dbReference type="OrthoDB" id="411785at2759"/>
<comment type="caution">
    <text evidence="5">The sequence shown here is derived from an EMBL/GenBank/DDBJ whole genome shotgun (WGS) entry which is preliminary data.</text>
</comment>
<evidence type="ECO:0000256" key="3">
    <source>
        <dbReference type="ARBA" id="ARBA00022679"/>
    </source>
</evidence>
<sequence length="243" mass="27711">MIYVTCINLFVHCQTIVHSSLVEKTRLGGYEKFQEYIEKATVDLPEPKTARILDLGCGNARLSEDMYDNGFKEITGLDISDVAIDSMRVRNAEKRPDIEWVVGDAFNLPFEDESFDLVIDKSTTDAVSCDKDHIHENMTKMYGEVQRVLKKGGTFLVFSAVEHVPRTGLRLPHLSFEIEEKELYLPFASLWAFVSVKTQRPALSNEEALRQAQMADLQMIQERKRQQEAEERLKSTASFGVLD</sequence>
<evidence type="ECO:0000256" key="2">
    <source>
        <dbReference type="ARBA" id="ARBA00022603"/>
    </source>
</evidence>
<feature type="domain" description="Methyltransferase" evidence="4">
    <location>
        <begin position="49"/>
        <end position="161"/>
    </location>
</feature>
<accession>A0A9P1C961</accession>
<evidence type="ECO:0000313" key="6">
    <source>
        <dbReference type="EMBL" id="CAL4773705.1"/>
    </source>
</evidence>
<reference evidence="6 7" key="2">
    <citation type="submission" date="2024-05" db="EMBL/GenBank/DDBJ databases">
        <authorList>
            <person name="Chen Y."/>
            <person name="Shah S."/>
            <person name="Dougan E. K."/>
            <person name="Thang M."/>
            <person name="Chan C."/>
        </authorList>
    </citation>
    <scope>NUCLEOTIDE SEQUENCE [LARGE SCALE GENOMIC DNA]</scope>
</reference>
<evidence type="ECO:0000313" key="5">
    <source>
        <dbReference type="EMBL" id="CAI3986393.1"/>
    </source>
</evidence>
<dbReference type="EMBL" id="CAMXCT020001079">
    <property type="protein sequence ID" value="CAL1139768.1"/>
    <property type="molecule type" value="Genomic_DNA"/>
</dbReference>
<dbReference type="Gene3D" id="3.40.50.150">
    <property type="entry name" value="Vaccinia Virus protein VP39"/>
    <property type="match status" value="1"/>
</dbReference>
<keyword evidence="2 6" id="KW-0489">Methyltransferase</keyword>
<organism evidence="5">
    <name type="scientific">Cladocopium goreaui</name>
    <dbReference type="NCBI Taxonomy" id="2562237"/>
    <lineage>
        <taxon>Eukaryota</taxon>
        <taxon>Sar</taxon>
        <taxon>Alveolata</taxon>
        <taxon>Dinophyceae</taxon>
        <taxon>Suessiales</taxon>
        <taxon>Symbiodiniaceae</taxon>
        <taxon>Cladocopium</taxon>
    </lineage>
</organism>
<evidence type="ECO:0000256" key="1">
    <source>
        <dbReference type="ARBA" id="ARBA00008361"/>
    </source>
</evidence>
<name>A0A9P1C961_9DINO</name>
<dbReference type="PANTHER" id="PTHR12176">
    <property type="entry name" value="SAM-DEPENDENT METHYLTRANSFERASE SUPERFAMILY PROTEIN"/>
    <property type="match status" value="1"/>
</dbReference>
<evidence type="ECO:0000259" key="4">
    <source>
        <dbReference type="Pfam" id="PF13847"/>
    </source>
</evidence>
<dbReference type="InterPro" id="IPR051419">
    <property type="entry name" value="Lys/N-term_MeTrsfase_sf"/>
</dbReference>
<dbReference type="SUPFAM" id="SSF53335">
    <property type="entry name" value="S-adenosyl-L-methionine-dependent methyltransferases"/>
    <property type="match status" value="1"/>
</dbReference>
<dbReference type="GO" id="GO:0008168">
    <property type="term" value="F:methyltransferase activity"/>
    <property type="evidence" value="ECO:0007669"/>
    <property type="project" value="UniProtKB-KW"/>
</dbReference>
<dbReference type="InterPro" id="IPR025714">
    <property type="entry name" value="Methyltranfer_dom"/>
</dbReference>